<proteinExistence type="predicted"/>
<dbReference type="InterPro" id="IPR010297">
    <property type="entry name" value="DUF900_hydrolase"/>
</dbReference>
<organism evidence="1 2">
    <name type="scientific">Paracoccus cavernae</name>
    <dbReference type="NCBI Taxonomy" id="1571207"/>
    <lineage>
        <taxon>Bacteria</taxon>
        <taxon>Pseudomonadati</taxon>
        <taxon>Pseudomonadota</taxon>
        <taxon>Alphaproteobacteria</taxon>
        <taxon>Rhodobacterales</taxon>
        <taxon>Paracoccaceae</taxon>
        <taxon>Paracoccus</taxon>
    </lineage>
</organism>
<name>A0ABT8D975_9RHOB</name>
<dbReference type="GO" id="GO:0016787">
    <property type="term" value="F:hydrolase activity"/>
    <property type="evidence" value="ECO:0007669"/>
    <property type="project" value="UniProtKB-KW"/>
</dbReference>
<dbReference type="PANTHER" id="PTHR36513:SF1">
    <property type="entry name" value="TRANSMEMBRANE PROTEIN"/>
    <property type="match status" value="1"/>
</dbReference>
<evidence type="ECO:0000313" key="2">
    <source>
        <dbReference type="Proteomes" id="UP001243846"/>
    </source>
</evidence>
<sequence>MRKYLISFVIILSACAPRGEVRVDPSAATVGEVQEILVGTTRASEGPERSEEVRYGRVDVSVPPQRKVGTIKFPVKDQPANPQTDFLTTQRLSYPTREGFRQAVREQLRNPQVQSDGDAVIFVHGYNNTFAEGLYRFAQFAHDLDMPGTYMHFAWPSRGQTLAYAADRDSVLFSRDGLQQMIEDTQAAGARQVVLVGHSMGTELVMETLRQMAIGGKRKELDKIGGVVLFSPDIDVDVFRMQAKAIGKLPQPFLIFTSSKDSALQLSARLSGEPVRLGSLQDARRVSDLEVMLVDTAAFNTGSGHFDAASSPALLSILTRAGDIGSAFANDAGGRVGLFTGAALTVERAAQVVLLPDQYAADYFRR</sequence>
<dbReference type="InterPro" id="IPR029058">
    <property type="entry name" value="AB_hydrolase_fold"/>
</dbReference>
<dbReference type="Pfam" id="PF05990">
    <property type="entry name" value="DUF900"/>
    <property type="match status" value="1"/>
</dbReference>
<dbReference type="SUPFAM" id="SSF53474">
    <property type="entry name" value="alpha/beta-Hydrolases"/>
    <property type="match status" value="1"/>
</dbReference>
<reference evidence="2" key="1">
    <citation type="journal article" date="2019" name="Int. J. Syst. Evol. Microbiol.">
        <title>The Global Catalogue of Microorganisms (GCM) 10K type strain sequencing project: providing services to taxonomists for standard genome sequencing and annotation.</title>
        <authorList>
            <consortium name="The Broad Institute Genomics Platform"/>
            <consortium name="The Broad Institute Genome Sequencing Center for Infectious Disease"/>
            <person name="Wu L."/>
            <person name="Ma J."/>
        </authorList>
    </citation>
    <scope>NUCLEOTIDE SEQUENCE [LARGE SCALE GENOMIC DNA]</scope>
    <source>
        <strain evidence="2">CECT 8482</strain>
    </source>
</reference>
<evidence type="ECO:0000313" key="1">
    <source>
        <dbReference type="EMBL" id="MDN3712816.1"/>
    </source>
</evidence>
<keyword evidence="2" id="KW-1185">Reference proteome</keyword>
<dbReference type="PROSITE" id="PS51257">
    <property type="entry name" value="PROKAR_LIPOPROTEIN"/>
    <property type="match status" value="1"/>
</dbReference>
<keyword evidence="1" id="KW-0378">Hydrolase</keyword>
<accession>A0ABT8D975</accession>
<dbReference type="RefSeq" id="WP_377683358.1">
    <property type="nucleotide sequence ID" value="NZ_JBHMDZ010000001.1"/>
</dbReference>
<dbReference type="EMBL" id="JAUFRC010000001">
    <property type="protein sequence ID" value="MDN3712816.1"/>
    <property type="molecule type" value="Genomic_DNA"/>
</dbReference>
<dbReference type="Proteomes" id="UP001243846">
    <property type="component" value="Unassembled WGS sequence"/>
</dbReference>
<dbReference type="PANTHER" id="PTHR36513">
    <property type="entry name" value="ABC TRANSMEMBRANE TYPE-1 DOMAIN-CONTAINING PROTEIN"/>
    <property type="match status" value="1"/>
</dbReference>
<comment type="caution">
    <text evidence="1">The sequence shown here is derived from an EMBL/GenBank/DDBJ whole genome shotgun (WGS) entry which is preliminary data.</text>
</comment>
<gene>
    <name evidence="1" type="ORF">QWZ10_15505</name>
</gene>
<protein>
    <submittedName>
        <fullName evidence="1">Alpha/beta fold hydrolase</fullName>
    </submittedName>
</protein>
<dbReference type="Gene3D" id="3.40.50.1820">
    <property type="entry name" value="alpha/beta hydrolase"/>
    <property type="match status" value="1"/>
</dbReference>